<keyword evidence="3" id="KW-0274">FAD</keyword>
<keyword evidence="7" id="KW-1185">Reference proteome</keyword>
<dbReference type="PATRIC" id="fig|1441095.3.peg.3895"/>
<reference evidence="6 7" key="2">
    <citation type="journal article" date="2016" name="Int. J. Syst. Evol. Microbiol.">
        <title>Bacillus gobiensis sp. nov., isolated from a soil sample.</title>
        <authorList>
            <person name="Liu B."/>
            <person name="Liu G.H."/>
            <person name="Cetin S."/>
            <person name="Schumann P."/>
            <person name="Pan Z.Z."/>
            <person name="Chen Q.Q."/>
        </authorList>
    </citation>
    <scope>NUCLEOTIDE SEQUENCE [LARGE SCALE GENOMIC DNA]</scope>
    <source>
        <strain evidence="6 7">FJAT-4402</strain>
    </source>
</reference>
<comment type="similarity">
    <text evidence="4">Belongs to the oxidoreductase MdaB family.</text>
</comment>
<dbReference type="PANTHER" id="PTHR46305:SF3">
    <property type="entry name" value="NADPH:QUINONE OXIDOREDUCTASE MDAB"/>
    <property type="match status" value="1"/>
</dbReference>
<reference evidence="7" key="1">
    <citation type="submission" date="2015-08" db="EMBL/GenBank/DDBJ databases">
        <title>Genome sequencing project for genomic taxonomy and phylogenomics of Bacillus-like bacteria.</title>
        <authorList>
            <person name="Liu B."/>
            <person name="Wang J."/>
            <person name="Zhu Y."/>
            <person name="Liu G."/>
            <person name="Chen Q."/>
            <person name="Chen Z."/>
            <person name="Lan J."/>
            <person name="Che J."/>
            <person name="Ge C."/>
            <person name="Shi H."/>
            <person name="Pan Z."/>
            <person name="Liu X."/>
        </authorList>
    </citation>
    <scope>NUCLEOTIDE SEQUENCE [LARGE SCALE GENOMIC DNA]</scope>
    <source>
        <strain evidence="7">FJAT-4402</strain>
    </source>
</reference>
<feature type="domain" description="Flavodoxin-like fold" evidence="5">
    <location>
        <begin position="2"/>
        <end position="178"/>
    </location>
</feature>
<evidence type="ECO:0000313" key="6">
    <source>
        <dbReference type="EMBL" id="ALC83170.1"/>
    </source>
</evidence>
<evidence type="ECO:0000259" key="5">
    <source>
        <dbReference type="Pfam" id="PF02525"/>
    </source>
</evidence>
<comment type="cofactor">
    <cofactor evidence="1">
        <name>FAD</name>
        <dbReference type="ChEBI" id="CHEBI:57692"/>
    </cofactor>
</comment>
<proteinExistence type="inferred from homology"/>
<keyword evidence="2" id="KW-0285">Flavoprotein</keyword>
<dbReference type="Proteomes" id="UP000067625">
    <property type="component" value="Chromosome"/>
</dbReference>
<gene>
    <name evidence="6" type="ORF">AM592_17550</name>
</gene>
<dbReference type="RefSeq" id="WP_053605006.1">
    <property type="nucleotide sequence ID" value="NZ_CP012600.1"/>
</dbReference>
<evidence type="ECO:0000256" key="3">
    <source>
        <dbReference type="ARBA" id="ARBA00022827"/>
    </source>
</evidence>
<dbReference type="EMBL" id="CP012600">
    <property type="protein sequence ID" value="ALC83170.1"/>
    <property type="molecule type" value="Genomic_DNA"/>
</dbReference>
<evidence type="ECO:0000313" key="7">
    <source>
        <dbReference type="Proteomes" id="UP000067625"/>
    </source>
</evidence>
<dbReference type="SUPFAM" id="SSF52218">
    <property type="entry name" value="Flavoproteins"/>
    <property type="match status" value="1"/>
</dbReference>
<dbReference type="PANTHER" id="PTHR46305">
    <property type="match status" value="1"/>
</dbReference>
<dbReference type="OrthoDB" id="9798454at2"/>
<evidence type="ECO:0000256" key="1">
    <source>
        <dbReference type="ARBA" id="ARBA00001974"/>
    </source>
</evidence>
<accession>A0A0M4GBN6</accession>
<evidence type="ECO:0000256" key="2">
    <source>
        <dbReference type="ARBA" id="ARBA00022630"/>
    </source>
</evidence>
<dbReference type="InterPro" id="IPR003680">
    <property type="entry name" value="Flavodoxin_fold"/>
</dbReference>
<evidence type="ECO:0000256" key="4">
    <source>
        <dbReference type="ARBA" id="ARBA00037981"/>
    </source>
</evidence>
<dbReference type="Gene3D" id="3.40.50.360">
    <property type="match status" value="1"/>
</dbReference>
<dbReference type="STRING" id="1441095.AM592_17550"/>
<name>A0A0M4GBN6_9BACI</name>
<dbReference type="AlphaFoldDB" id="A0A0M4GBN6"/>
<protein>
    <submittedName>
        <fullName evidence="6">Flavodoxin</fullName>
    </submittedName>
</protein>
<dbReference type="InterPro" id="IPR029039">
    <property type="entry name" value="Flavoprotein-like_sf"/>
</dbReference>
<sequence>MKNILLINGHEVYPPQAKGTLNQTIFSRITERLEDTYSIQTTVIQDGYDVSEEQKKFEWADAVIFQTPIYWFSIPGSFKTYIDQVYQYGVFFTGSDEYGQGGLFTEKKYMLSLTWNSPNEAFLDENSFFEGKNVDEALFHFHKTQAYVGMKPLKTFSLHDVISNPAIDQYLQALDHHLEEVFSIKIADGDSVDAAK</sequence>
<dbReference type="Pfam" id="PF02525">
    <property type="entry name" value="Flavodoxin_2"/>
    <property type="match status" value="1"/>
</dbReference>
<dbReference type="InterPro" id="IPR052397">
    <property type="entry name" value="NADPH-QR_MdaB"/>
</dbReference>
<organism evidence="6 7">
    <name type="scientific">Bacillus gobiensis</name>
    <dbReference type="NCBI Taxonomy" id="1441095"/>
    <lineage>
        <taxon>Bacteria</taxon>
        <taxon>Bacillati</taxon>
        <taxon>Bacillota</taxon>
        <taxon>Bacilli</taxon>
        <taxon>Bacillales</taxon>
        <taxon>Bacillaceae</taxon>
        <taxon>Bacillus</taxon>
    </lineage>
</organism>